<feature type="transmembrane region" description="Helical" evidence="12">
    <location>
        <begin position="705"/>
        <end position="725"/>
    </location>
</feature>
<keyword evidence="16" id="KW-1185">Reference proteome</keyword>
<dbReference type="PROSITE" id="PS00980">
    <property type="entry name" value="G_PROTEIN_RECEP_F3_2"/>
    <property type="match status" value="1"/>
</dbReference>
<keyword evidence="4 13" id="KW-0732">Signal</keyword>
<evidence type="ECO:0000256" key="7">
    <source>
        <dbReference type="ARBA" id="ARBA00023136"/>
    </source>
</evidence>
<feature type="domain" description="G-protein coupled receptors family 3 profile" evidence="14">
    <location>
        <begin position="543"/>
        <end position="801"/>
    </location>
</feature>
<dbReference type="InterPro" id="IPR038550">
    <property type="entry name" value="GPCR_3_9-Cys_sf"/>
</dbReference>
<dbReference type="InterPro" id="IPR001828">
    <property type="entry name" value="ANF_lig-bd_rcpt"/>
</dbReference>
<feature type="signal peptide" evidence="13">
    <location>
        <begin position="1"/>
        <end position="28"/>
    </location>
</feature>
<dbReference type="InterPro" id="IPR011500">
    <property type="entry name" value="GPCR_3_9-Cys_dom"/>
</dbReference>
<evidence type="ECO:0000313" key="15">
    <source>
        <dbReference type="Ensembl" id="ENSNMLP00000019982.1"/>
    </source>
</evidence>
<comment type="similarity">
    <text evidence="11">Belongs to the G-protein coupled receptor 3 family. TAS1R subfamily.</text>
</comment>
<dbReference type="GO" id="GO:0050909">
    <property type="term" value="P:sensory perception of taste"/>
    <property type="evidence" value="ECO:0007669"/>
    <property type="project" value="UniProtKB-ARBA"/>
</dbReference>
<evidence type="ECO:0000256" key="12">
    <source>
        <dbReference type="SAM" id="Phobius"/>
    </source>
</evidence>
<feature type="transmembrane region" description="Helical" evidence="12">
    <location>
        <begin position="764"/>
        <end position="785"/>
    </location>
</feature>
<protein>
    <recommendedName>
        <fullName evidence="14">G-protein coupled receptors family 3 profile domain-containing protein</fullName>
    </recommendedName>
</protein>
<dbReference type="PROSITE" id="PS50259">
    <property type="entry name" value="G_PROTEIN_RECEP_F3_4"/>
    <property type="match status" value="1"/>
</dbReference>
<feature type="transmembrane region" description="Helical" evidence="12">
    <location>
        <begin position="542"/>
        <end position="569"/>
    </location>
</feature>
<evidence type="ECO:0000256" key="9">
    <source>
        <dbReference type="ARBA" id="ARBA00023180"/>
    </source>
</evidence>
<dbReference type="PRINTS" id="PR00248">
    <property type="entry name" value="GPCRMGR"/>
</dbReference>
<evidence type="ECO:0000256" key="2">
    <source>
        <dbReference type="ARBA" id="ARBA00022475"/>
    </source>
</evidence>
<keyword evidence="2" id="KW-1003">Cell membrane</keyword>
<organism evidence="15 16">
    <name type="scientific">Neogobius melanostomus</name>
    <name type="common">round goby</name>
    <dbReference type="NCBI Taxonomy" id="47308"/>
    <lineage>
        <taxon>Eukaryota</taxon>
        <taxon>Metazoa</taxon>
        <taxon>Chordata</taxon>
        <taxon>Craniata</taxon>
        <taxon>Vertebrata</taxon>
        <taxon>Euteleostomi</taxon>
        <taxon>Actinopterygii</taxon>
        <taxon>Neopterygii</taxon>
        <taxon>Teleostei</taxon>
        <taxon>Neoteleostei</taxon>
        <taxon>Acanthomorphata</taxon>
        <taxon>Gobiaria</taxon>
        <taxon>Gobiiformes</taxon>
        <taxon>Gobioidei</taxon>
        <taxon>Gobiidae</taxon>
        <taxon>Benthophilinae</taxon>
        <taxon>Neogobiini</taxon>
        <taxon>Neogobius</taxon>
    </lineage>
</organism>
<dbReference type="FunFam" id="2.10.50.30:FF:000004">
    <property type="entry name" value="Taste receptor type 1 member 3-like protein"/>
    <property type="match status" value="1"/>
</dbReference>
<dbReference type="InterPro" id="IPR017978">
    <property type="entry name" value="GPCR_3_C"/>
</dbReference>
<dbReference type="SUPFAM" id="SSF57586">
    <property type="entry name" value="TNF receptor-like"/>
    <property type="match status" value="1"/>
</dbReference>
<dbReference type="SUPFAM" id="SSF53822">
    <property type="entry name" value="Periplasmic binding protein-like I"/>
    <property type="match status" value="1"/>
</dbReference>
<reference evidence="15" key="1">
    <citation type="submission" date="2025-08" db="UniProtKB">
        <authorList>
            <consortium name="Ensembl"/>
        </authorList>
    </citation>
    <scope>IDENTIFICATION</scope>
</reference>
<dbReference type="InterPro" id="IPR000068">
    <property type="entry name" value="GPCR_3_Ca_sens_rcpt-rel"/>
</dbReference>
<keyword evidence="9" id="KW-0325">Glycoprotein</keyword>
<dbReference type="InterPro" id="IPR028082">
    <property type="entry name" value="Peripla_BP_I"/>
</dbReference>
<accession>A0A8C6WNC6</accession>
<dbReference type="InterPro" id="IPR000337">
    <property type="entry name" value="GPCR_3"/>
</dbReference>
<keyword evidence="10" id="KW-0807">Transducer</keyword>
<feature type="transmembrane region" description="Helical" evidence="12">
    <location>
        <begin position="612"/>
        <end position="637"/>
    </location>
</feature>
<dbReference type="InterPro" id="IPR017979">
    <property type="entry name" value="GPCR_3_CS"/>
</dbReference>
<evidence type="ECO:0000256" key="4">
    <source>
        <dbReference type="ARBA" id="ARBA00022729"/>
    </source>
</evidence>
<evidence type="ECO:0000256" key="8">
    <source>
        <dbReference type="ARBA" id="ARBA00023170"/>
    </source>
</evidence>
<evidence type="ECO:0000256" key="13">
    <source>
        <dbReference type="SAM" id="SignalP"/>
    </source>
</evidence>
<evidence type="ECO:0000313" key="16">
    <source>
        <dbReference type="Proteomes" id="UP000694523"/>
    </source>
</evidence>
<evidence type="ECO:0000256" key="6">
    <source>
        <dbReference type="ARBA" id="ARBA00023040"/>
    </source>
</evidence>
<dbReference type="Pfam" id="PF07562">
    <property type="entry name" value="NCD3G"/>
    <property type="match status" value="1"/>
</dbReference>
<dbReference type="PANTHER" id="PTHR24061">
    <property type="entry name" value="CALCIUM-SENSING RECEPTOR-RELATED"/>
    <property type="match status" value="1"/>
</dbReference>
<evidence type="ECO:0000256" key="1">
    <source>
        <dbReference type="ARBA" id="ARBA00004651"/>
    </source>
</evidence>
<proteinExistence type="inferred from homology"/>
<evidence type="ECO:0000256" key="10">
    <source>
        <dbReference type="ARBA" id="ARBA00023224"/>
    </source>
</evidence>
<keyword evidence="3 12" id="KW-0812">Transmembrane</keyword>
<feature type="transmembrane region" description="Helical" evidence="12">
    <location>
        <begin position="737"/>
        <end position="758"/>
    </location>
</feature>
<name>A0A8C6WNC6_9GOBI</name>
<sequence>MEITSFFSFCILFLLKTCLNLLASWCTGTEFRQRGDFVLGGLFDVHYGNNAMSHNRPEAVDCSRQELVVPSYRRFQTMRFAIEEINNSSALLPNVSLGYEIFDHCSSKDNFPSIFQFITMNKRLQPWYDRTGQSDITAVVGPFSSADMVTIAPLVMLNFVPTISYGAGSSAFSKKVKFPSFLRTVHSNQDLVEVIVNILLFYKWRWVAFLNSDDAYGSDGLDLFMKRITETDICMAYNKVIDYNANASEIITQIETQHVNVVVVFVPEGTAERLIGTITELNITKKVWIAVDAWSLNKKLPKMKGIQTIGTVIGVAQPTVEIPGFNEFIYSTRRPCQRELGELCNQYCRDCEDLTPEDVISSDPSYSFNVYTAVYAIANALHNMLQCESGECQKNKTVYHYQLSKSNFTLLDETIQFDENLDPRFGSYTVVFWNSSGDAETVGFYGFNPSDNFYINTSKIEWHTNGEIPLSICSTECSVGYAKEQEGIHKCCFKCLLCPNGTYIDVKVDEYNCVPCDETEWSTEGSAACLKRTVEFVTFEHAAAIVIVFGTVSLVGLSLLTSVLFALNYNTPVVRSAGGPMCFLILGCLCLSSISVFFYFSIPTVASCLLRFFPFLLFFSVCLACFVVRSFQIVCIFKIAAKYPSLQRWWMKYHGQWLIITLAFVVQATMLIFGYSFSPPAPFSDIEWEQSQIILSCGIDFKANTASVILLLVLCCLCFTFSYMGKDLPKNYNEAKSITFCLLLIAMTWVIFVTQFILYQGKYIHTFNALAVVSSLYSFLLWYFLPKCYIIVFQPQRNTTQYFQGLIQSYTKTMSQ</sequence>
<keyword evidence="6" id="KW-0297">G-protein coupled receptor</keyword>
<dbReference type="Gene3D" id="3.40.50.2300">
    <property type="match status" value="2"/>
</dbReference>
<dbReference type="PANTHER" id="PTHR24061:SF441">
    <property type="entry name" value="TASTE RECEPTOR TYPE 1 MEMBER 2B-RELATED"/>
    <property type="match status" value="1"/>
</dbReference>
<dbReference type="Gene3D" id="2.10.50.30">
    <property type="entry name" value="GPCR, family 3, nine cysteines domain"/>
    <property type="match status" value="1"/>
</dbReference>
<feature type="transmembrane region" description="Helical" evidence="12">
    <location>
        <begin position="581"/>
        <end position="600"/>
    </location>
</feature>
<evidence type="ECO:0000259" key="14">
    <source>
        <dbReference type="PROSITE" id="PS50259"/>
    </source>
</evidence>
<keyword evidence="5 12" id="KW-1133">Transmembrane helix</keyword>
<dbReference type="PRINTS" id="PR00592">
    <property type="entry name" value="CASENSINGR"/>
</dbReference>
<evidence type="ECO:0000256" key="11">
    <source>
        <dbReference type="ARBA" id="ARBA00038492"/>
    </source>
</evidence>
<dbReference type="Proteomes" id="UP000694523">
    <property type="component" value="Unplaced"/>
</dbReference>
<dbReference type="GO" id="GO:0005886">
    <property type="term" value="C:plasma membrane"/>
    <property type="evidence" value="ECO:0007669"/>
    <property type="project" value="UniProtKB-SubCell"/>
</dbReference>
<dbReference type="Pfam" id="PF00003">
    <property type="entry name" value="7tm_3"/>
    <property type="match status" value="1"/>
</dbReference>
<feature type="chain" id="PRO_5034266112" description="G-protein coupled receptors family 3 profile domain-containing protein" evidence="13">
    <location>
        <begin position="29"/>
        <end position="816"/>
    </location>
</feature>
<evidence type="ECO:0000256" key="3">
    <source>
        <dbReference type="ARBA" id="ARBA00022692"/>
    </source>
</evidence>
<keyword evidence="8" id="KW-0675">Receptor</keyword>
<feature type="transmembrane region" description="Helical" evidence="12">
    <location>
        <begin position="657"/>
        <end position="677"/>
    </location>
</feature>
<dbReference type="Pfam" id="PF01094">
    <property type="entry name" value="ANF_receptor"/>
    <property type="match status" value="1"/>
</dbReference>
<dbReference type="AlphaFoldDB" id="A0A8C6WNC6"/>
<evidence type="ECO:0000256" key="5">
    <source>
        <dbReference type="ARBA" id="ARBA00022989"/>
    </source>
</evidence>
<reference evidence="15" key="2">
    <citation type="submission" date="2025-09" db="UniProtKB">
        <authorList>
            <consortium name="Ensembl"/>
        </authorList>
    </citation>
    <scope>IDENTIFICATION</scope>
</reference>
<comment type="subcellular location">
    <subcellularLocation>
        <location evidence="1">Cell membrane</location>
        <topology evidence="1">Multi-pass membrane protein</topology>
    </subcellularLocation>
</comment>
<dbReference type="FunFam" id="3.40.50.2300:FF:000016">
    <property type="entry name" value="Taste 1 receptor member 2"/>
    <property type="match status" value="1"/>
</dbReference>
<keyword evidence="7 12" id="KW-0472">Membrane</keyword>
<dbReference type="Ensembl" id="ENSNMLT00000022426.1">
    <property type="protein sequence ID" value="ENSNMLP00000019982.1"/>
    <property type="gene ID" value="ENSNMLG00000012878.1"/>
</dbReference>
<dbReference type="GO" id="GO:0004930">
    <property type="term" value="F:G protein-coupled receptor activity"/>
    <property type="evidence" value="ECO:0007669"/>
    <property type="project" value="UniProtKB-KW"/>
</dbReference>